<feature type="domain" description="CHY-type" evidence="5">
    <location>
        <begin position="77"/>
        <end position="160"/>
    </location>
</feature>
<dbReference type="SUPFAM" id="SSF161219">
    <property type="entry name" value="CHY zinc finger-like"/>
    <property type="match status" value="1"/>
</dbReference>
<evidence type="ECO:0000256" key="2">
    <source>
        <dbReference type="ARBA" id="ARBA00022771"/>
    </source>
</evidence>
<dbReference type="Proteomes" id="UP000800035">
    <property type="component" value="Unassembled WGS sequence"/>
</dbReference>
<dbReference type="EMBL" id="ML976988">
    <property type="protein sequence ID" value="KAF1957990.1"/>
    <property type="molecule type" value="Genomic_DNA"/>
</dbReference>
<dbReference type="Pfam" id="PF05495">
    <property type="entry name" value="zf-CHY"/>
    <property type="match status" value="1"/>
</dbReference>
<evidence type="ECO:0000256" key="1">
    <source>
        <dbReference type="ARBA" id="ARBA00022723"/>
    </source>
</evidence>
<dbReference type="OrthoDB" id="411372at2759"/>
<keyword evidence="3" id="KW-0862">Zinc</keyword>
<dbReference type="PANTHER" id="PTHR28082">
    <property type="entry name" value="ZINC FINGER PROTEIN"/>
    <property type="match status" value="1"/>
</dbReference>
<dbReference type="InterPro" id="IPR008913">
    <property type="entry name" value="Znf_CHY"/>
</dbReference>
<evidence type="ECO:0000313" key="6">
    <source>
        <dbReference type="EMBL" id="KAF1957990.1"/>
    </source>
</evidence>
<dbReference type="AlphaFoldDB" id="A0A6A5U116"/>
<keyword evidence="1" id="KW-0479">Metal-binding</keyword>
<organism evidence="6 7">
    <name type="scientific">Byssothecium circinans</name>
    <dbReference type="NCBI Taxonomy" id="147558"/>
    <lineage>
        <taxon>Eukaryota</taxon>
        <taxon>Fungi</taxon>
        <taxon>Dikarya</taxon>
        <taxon>Ascomycota</taxon>
        <taxon>Pezizomycotina</taxon>
        <taxon>Dothideomycetes</taxon>
        <taxon>Pleosporomycetidae</taxon>
        <taxon>Pleosporales</taxon>
        <taxon>Massarineae</taxon>
        <taxon>Massarinaceae</taxon>
        <taxon>Byssothecium</taxon>
    </lineage>
</organism>
<dbReference type="GO" id="GO:0008270">
    <property type="term" value="F:zinc ion binding"/>
    <property type="evidence" value="ECO:0007669"/>
    <property type="project" value="UniProtKB-KW"/>
</dbReference>
<name>A0A6A5U116_9PLEO</name>
<keyword evidence="2 4" id="KW-0863">Zinc-finger</keyword>
<sequence length="182" mass="20705">MMRQRPDYLENFGMELHRQSFRLSPFVHLTTTPISSSSHISSIWHIAPRNNIDMAKSCDSPSASDPSPNTPTVYGLSVNTFSQCAHWSSPLDIVTIKHACCRKFYACISCHNALETHTGRVWPRNEREEKAVLCGQCKHLLSIDEYMNSGSRCTNMDCKGAFNPGCRNHWAFYFELNEEEGK</sequence>
<dbReference type="InterPro" id="IPR052604">
    <property type="entry name" value="Mito_Tim_assembly_helper"/>
</dbReference>
<dbReference type="GO" id="GO:0005758">
    <property type="term" value="C:mitochondrial intermembrane space"/>
    <property type="evidence" value="ECO:0007669"/>
    <property type="project" value="TreeGrafter"/>
</dbReference>
<dbReference type="PROSITE" id="PS51266">
    <property type="entry name" value="ZF_CHY"/>
    <property type="match status" value="1"/>
</dbReference>
<dbReference type="GO" id="GO:0045041">
    <property type="term" value="P:protein import into mitochondrial intermembrane space"/>
    <property type="evidence" value="ECO:0007669"/>
    <property type="project" value="TreeGrafter"/>
</dbReference>
<gene>
    <name evidence="6" type="ORF">CC80DRAFT_37981</name>
</gene>
<reference evidence="6" key="1">
    <citation type="journal article" date="2020" name="Stud. Mycol.">
        <title>101 Dothideomycetes genomes: a test case for predicting lifestyles and emergence of pathogens.</title>
        <authorList>
            <person name="Haridas S."/>
            <person name="Albert R."/>
            <person name="Binder M."/>
            <person name="Bloem J."/>
            <person name="Labutti K."/>
            <person name="Salamov A."/>
            <person name="Andreopoulos B."/>
            <person name="Baker S."/>
            <person name="Barry K."/>
            <person name="Bills G."/>
            <person name="Bluhm B."/>
            <person name="Cannon C."/>
            <person name="Castanera R."/>
            <person name="Culley D."/>
            <person name="Daum C."/>
            <person name="Ezra D."/>
            <person name="Gonzalez J."/>
            <person name="Henrissat B."/>
            <person name="Kuo A."/>
            <person name="Liang C."/>
            <person name="Lipzen A."/>
            <person name="Lutzoni F."/>
            <person name="Magnuson J."/>
            <person name="Mondo S."/>
            <person name="Nolan M."/>
            <person name="Ohm R."/>
            <person name="Pangilinan J."/>
            <person name="Park H.-J."/>
            <person name="Ramirez L."/>
            <person name="Alfaro M."/>
            <person name="Sun H."/>
            <person name="Tritt A."/>
            <person name="Yoshinaga Y."/>
            <person name="Zwiers L.-H."/>
            <person name="Turgeon B."/>
            <person name="Goodwin S."/>
            <person name="Spatafora J."/>
            <person name="Crous P."/>
            <person name="Grigoriev I."/>
        </authorList>
    </citation>
    <scope>NUCLEOTIDE SEQUENCE</scope>
    <source>
        <strain evidence="6">CBS 675.92</strain>
    </source>
</reference>
<proteinExistence type="predicted"/>
<protein>
    <submittedName>
        <fullName evidence="6">Zf-CHY-domain-containing protein</fullName>
    </submittedName>
</protein>
<accession>A0A6A5U116</accession>
<keyword evidence="7" id="KW-1185">Reference proteome</keyword>
<evidence type="ECO:0000256" key="3">
    <source>
        <dbReference type="ARBA" id="ARBA00022833"/>
    </source>
</evidence>
<dbReference type="InterPro" id="IPR037274">
    <property type="entry name" value="Znf_CHY_sf"/>
</dbReference>
<evidence type="ECO:0000256" key="4">
    <source>
        <dbReference type="PROSITE-ProRule" id="PRU00601"/>
    </source>
</evidence>
<dbReference type="PANTHER" id="PTHR28082:SF1">
    <property type="entry name" value="HELPER OF TIM PROTEIN 13"/>
    <property type="match status" value="1"/>
</dbReference>
<evidence type="ECO:0000313" key="7">
    <source>
        <dbReference type="Proteomes" id="UP000800035"/>
    </source>
</evidence>
<evidence type="ECO:0000259" key="5">
    <source>
        <dbReference type="PROSITE" id="PS51266"/>
    </source>
</evidence>